<keyword evidence="3" id="KW-1185">Reference proteome</keyword>
<sequence length="85" mass="9577">MPVQFQNWALVEQQSPMPVVHSGDQQSGFASFFGTLTFFFLIIISFPCHIISAGHSSTYSQSSSSSHSFSFRLQICDAPRTRRSW</sequence>
<keyword evidence="1" id="KW-1133">Transmembrane helix</keyword>
<evidence type="ECO:0000313" key="2">
    <source>
        <dbReference type="EMBL" id="GAY33534.1"/>
    </source>
</evidence>
<feature type="transmembrane region" description="Helical" evidence="1">
    <location>
        <begin position="29"/>
        <end position="51"/>
    </location>
</feature>
<evidence type="ECO:0000256" key="1">
    <source>
        <dbReference type="SAM" id="Phobius"/>
    </source>
</evidence>
<dbReference type="AlphaFoldDB" id="A0A2H5MZU3"/>
<comment type="caution">
    <text evidence="2">The sequence shown here is derived from an EMBL/GenBank/DDBJ whole genome shotgun (WGS) entry which is preliminary data.</text>
</comment>
<evidence type="ECO:0000313" key="3">
    <source>
        <dbReference type="Proteomes" id="UP000236630"/>
    </source>
</evidence>
<organism evidence="2 3">
    <name type="scientific">Citrus unshiu</name>
    <name type="common">Satsuma mandarin</name>
    <name type="synonym">Citrus nobilis var. unshiu</name>
    <dbReference type="NCBI Taxonomy" id="55188"/>
    <lineage>
        <taxon>Eukaryota</taxon>
        <taxon>Viridiplantae</taxon>
        <taxon>Streptophyta</taxon>
        <taxon>Embryophyta</taxon>
        <taxon>Tracheophyta</taxon>
        <taxon>Spermatophyta</taxon>
        <taxon>Magnoliopsida</taxon>
        <taxon>eudicotyledons</taxon>
        <taxon>Gunneridae</taxon>
        <taxon>Pentapetalae</taxon>
        <taxon>rosids</taxon>
        <taxon>malvids</taxon>
        <taxon>Sapindales</taxon>
        <taxon>Rutaceae</taxon>
        <taxon>Aurantioideae</taxon>
        <taxon>Citrus</taxon>
    </lineage>
</organism>
<keyword evidence="1" id="KW-0812">Transmembrane</keyword>
<accession>A0A2H5MZU3</accession>
<proteinExistence type="predicted"/>
<name>A0A2H5MZU3_CITUN</name>
<protein>
    <submittedName>
        <fullName evidence="2">Uncharacterized protein</fullName>
    </submittedName>
</protein>
<keyword evidence="1" id="KW-0472">Membrane</keyword>
<gene>
    <name evidence="2" type="ORF">CUMW_275410</name>
</gene>
<dbReference type="Proteomes" id="UP000236630">
    <property type="component" value="Unassembled WGS sequence"/>
</dbReference>
<reference evidence="2 3" key="1">
    <citation type="journal article" date="2017" name="Front. Genet.">
        <title>Draft sequencing of the heterozygous diploid genome of Satsuma (Citrus unshiu Marc.) using a hybrid assembly approach.</title>
        <authorList>
            <person name="Shimizu T."/>
            <person name="Tanizawa Y."/>
            <person name="Mochizuki T."/>
            <person name="Nagasaki H."/>
            <person name="Yoshioka T."/>
            <person name="Toyoda A."/>
            <person name="Fujiyama A."/>
            <person name="Kaminuma E."/>
            <person name="Nakamura Y."/>
        </authorList>
    </citation>
    <scope>NUCLEOTIDE SEQUENCE [LARGE SCALE GENOMIC DNA]</scope>
    <source>
        <strain evidence="3">cv. Miyagawa wase</strain>
    </source>
</reference>
<dbReference type="EMBL" id="BDQV01001532">
    <property type="protein sequence ID" value="GAY33534.1"/>
    <property type="molecule type" value="Genomic_DNA"/>
</dbReference>